<evidence type="ECO:0000313" key="3">
    <source>
        <dbReference type="Proteomes" id="UP000610124"/>
    </source>
</evidence>
<evidence type="ECO:0000313" key="2">
    <source>
        <dbReference type="EMBL" id="GGU92363.1"/>
    </source>
</evidence>
<protein>
    <recommendedName>
        <fullName evidence="4">Chromosome partitioning protein</fullName>
    </recommendedName>
</protein>
<name>A0A8H9LPW4_KITAU</name>
<dbReference type="AlphaFoldDB" id="A0A8H9LPW4"/>
<gene>
    <name evidence="2" type="ORF">GCM10010502_52260</name>
</gene>
<feature type="compositionally biased region" description="Polar residues" evidence="1">
    <location>
        <begin position="114"/>
        <end position="142"/>
    </location>
</feature>
<evidence type="ECO:0000256" key="1">
    <source>
        <dbReference type="SAM" id="MobiDB-lite"/>
    </source>
</evidence>
<reference evidence="2" key="1">
    <citation type="journal article" date="2014" name="Int. J. Syst. Evol. Microbiol.">
        <title>Complete genome sequence of Corynebacterium casei LMG S-19264T (=DSM 44701T), isolated from a smear-ripened cheese.</title>
        <authorList>
            <consortium name="US DOE Joint Genome Institute (JGI-PGF)"/>
            <person name="Walter F."/>
            <person name="Albersmeier A."/>
            <person name="Kalinowski J."/>
            <person name="Ruckert C."/>
        </authorList>
    </citation>
    <scope>NUCLEOTIDE SEQUENCE</scope>
    <source>
        <strain evidence="2">JCM 4434</strain>
    </source>
</reference>
<feature type="region of interest" description="Disordered" evidence="1">
    <location>
        <begin position="104"/>
        <end position="142"/>
    </location>
</feature>
<proteinExistence type="predicted"/>
<evidence type="ECO:0008006" key="4">
    <source>
        <dbReference type="Google" id="ProtNLM"/>
    </source>
</evidence>
<accession>A0A8H9LPW4</accession>
<sequence length="142" mass="15367">MTGIVEIAVGWLAAWATRKVRRVAGRADAEFDHATDTAMDHLHEVIGRKLGQDRALAKVDEEVEAGTEELTPSTRQWLQLALQDAIDNDPEFAKLLQEAVGRLQAEEDEPGNADGTTLSGNTFSGPTAIQTGAHGTQTNTFR</sequence>
<dbReference type="GeneID" id="97488225"/>
<organism evidence="2 3">
    <name type="scientific">Kitasatospora aureofaciens</name>
    <name type="common">Streptomyces aureofaciens</name>
    <dbReference type="NCBI Taxonomy" id="1894"/>
    <lineage>
        <taxon>Bacteria</taxon>
        <taxon>Bacillati</taxon>
        <taxon>Actinomycetota</taxon>
        <taxon>Actinomycetes</taxon>
        <taxon>Kitasatosporales</taxon>
        <taxon>Streptomycetaceae</taxon>
        <taxon>Kitasatospora</taxon>
    </lineage>
</organism>
<dbReference type="RefSeq" id="WP_030557029.1">
    <property type="nucleotide sequence ID" value="NZ_BMUB01000014.1"/>
</dbReference>
<reference evidence="2" key="2">
    <citation type="submission" date="2020-09" db="EMBL/GenBank/DDBJ databases">
        <authorList>
            <person name="Sun Q."/>
            <person name="Ohkuma M."/>
        </authorList>
    </citation>
    <scope>NUCLEOTIDE SEQUENCE</scope>
    <source>
        <strain evidence="2">JCM 4434</strain>
    </source>
</reference>
<dbReference type="Proteomes" id="UP000610124">
    <property type="component" value="Unassembled WGS sequence"/>
</dbReference>
<dbReference type="EMBL" id="BMUB01000014">
    <property type="protein sequence ID" value="GGU92363.1"/>
    <property type="molecule type" value="Genomic_DNA"/>
</dbReference>
<comment type="caution">
    <text evidence="2">The sequence shown here is derived from an EMBL/GenBank/DDBJ whole genome shotgun (WGS) entry which is preliminary data.</text>
</comment>